<reference evidence="3 4" key="1">
    <citation type="submission" date="2014-10" db="EMBL/GenBank/DDBJ databases">
        <title>Draft genome of the hookworm Ancylostoma caninum.</title>
        <authorList>
            <person name="Mitreva M."/>
        </authorList>
    </citation>
    <scope>NUCLEOTIDE SEQUENCE [LARGE SCALE GENOMIC DNA]</scope>
    <source>
        <strain evidence="3 4">Baltimore</strain>
    </source>
</reference>
<dbReference type="InterPro" id="IPR010285">
    <property type="entry name" value="DNA_helicase_pif1-like_DEAD"/>
</dbReference>
<dbReference type="InterPro" id="IPR027417">
    <property type="entry name" value="P-loop_NTPase"/>
</dbReference>
<dbReference type="SUPFAM" id="SSF52540">
    <property type="entry name" value="P-loop containing nucleoside triphosphate hydrolases"/>
    <property type="match status" value="1"/>
</dbReference>
<keyword evidence="1" id="KW-0067">ATP-binding</keyword>
<dbReference type="EC" id="5.6.2.3" evidence="1"/>
<dbReference type="PANTHER" id="PTHR10492:SF57">
    <property type="entry name" value="ATP-DEPENDENT DNA HELICASE"/>
    <property type="match status" value="1"/>
</dbReference>
<sequence>MLMHIVKKEADSIKCSTHSRNTSLFLFLFPVPINETRKTSLMSVQSRQTGDLLSTDCIMWDEAPMAPKYALKAVDQLLRDITQSDQPFGGKTMILEGDFRQIPPVVPQASRMEVVNITIKNWSLWPHFRHISLTENMRAQSAAALWCNFLIRLANGEMQDSSGNVEL</sequence>
<keyword evidence="1" id="KW-0347">Helicase</keyword>
<dbReference type="STRING" id="29170.A0A368GIV6"/>
<feature type="domain" description="DNA helicase Pif1-like DEAD-box helicase" evidence="2">
    <location>
        <begin position="29"/>
        <end position="142"/>
    </location>
</feature>
<dbReference type="Gene3D" id="3.40.50.300">
    <property type="entry name" value="P-loop containing nucleotide triphosphate hydrolases"/>
    <property type="match status" value="1"/>
</dbReference>
<protein>
    <recommendedName>
        <fullName evidence="1">ATP-dependent DNA helicase</fullName>
        <ecNumber evidence="1">5.6.2.3</ecNumber>
    </recommendedName>
</protein>
<dbReference type="AlphaFoldDB" id="A0A368GIV6"/>
<dbReference type="Pfam" id="PF05970">
    <property type="entry name" value="PIF1"/>
    <property type="match status" value="1"/>
</dbReference>
<comment type="cofactor">
    <cofactor evidence="1">
        <name>Mg(2+)</name>
        <dbReference type="ChEBI" id="CHEBI:18420"/>
    </cofactor>
</comment>
<keyword evidence="1" id="KW-0234">DNA repair</keyword>
<dbReference type="PANTHER" id="PTHR10492">
    <property type="match status" value="1"/>
</dbReference>
<comment type="catalytic activity">
    <reaction evidence="1">
        <text>ATP + H2O = ADP + phosphate + H(+)</text>
        <dbReference type="Rhea" id="RHEA:13065"/>
        <dbReference type="ChEBI" id="CHEBI:15377"/>
        <dbReference type="ChEBI" id="CHEBI:15378"/>
        <dbReference type="ChEBI" id="CHEBI:30616"/>
        <dbReference type="ChEBI" id="CHEBI:43474"/>
        <dbReference type="ChEBI" id="CHEBI:456216"/>
        <dbReference type="EC" id="5.6.2.3"/>
    </reaction>
</comment>
<evidence type="ECO:0000313" key="4">
    <source>
        <dbReference type="Proteomes" id="UP000252519"/>
    </source>
</evidence>
<dbReference type="EMBL" id="JOJR01000133">
    <property type="protein sequence ID" value="RCN44294.1"/>
    <property type="molecule type" value="Genomic_DNA"/>
</dbReference>
<comment type="similarity">
    <text evidence="1">Belongs to the helicase family.</text>
</comment>
<dbReference type="OrthoDB" id="10032644at2759"/>
<keyword evidence="1" id="KW-0547">Nucleotide-binding</keyword>
<gene>
    <name evidence="3" type="ORF">ANCCAN_09726</name>
</gene>
<dbReference type="GO" id="GO:0005524">
    <property type="term" value="F:ATP binding"/>
    <property type="evidence" value="ECO:0007669"/>
    <property type="project" value="UniProtKB-KW"/>
</dbReference>
<keyword evidence="1" id="KW-0233">DNA recombination</keyword>
<dbReference type="GO" id="GO:0006281">
    <property type="term" value="P:DNA repair"/>
    <property type="evidence" value="ECO:0007669"/>
    <property type="project" value="UniProtKB-KW"/>
</dbReference>
<comment type="caution">
    <text evidence="3">The sequence shown here is derived from an EMBL/GenBank/DDBJ whole genome shotgun (WGS) entry which is preliminary data.</text>
</comment>
<dbReference type="GO" id="GO:0006310">
    <property type="term" value="P:DNA recombination"/>
    <property type="evidence" value="ECO:0007669"/>
    <property type="project" value="UniProtKB-KW"/>
</dbReference>
<dbReference type="GO" id="GO:0016887">
    <property type="term" value="F:ATP hydrolysis activity"/>
    <property type="evidence" value="ECO:0007669"/>
    <property type="project" value="RHEA"/>
</dbReference>
<dbReference type="GO" id="GO:0043139">
    <property type="term" value="F:5'-3' DNA helicase activity"/>
    <property type="evidence" value="ECO:0007669"/>
    <property type="project" value="UniProtKB-EC"/>
</dbReference>
<keyword evidence="4" id="KW-1185">Reference proteome</keyword>
<dbReference type="GO" id="GO:0000723">
    <property type="term" value="P:telomere maintenance"/>
    <property type="evidence" value="ECO:0007669"/>
    <property type="project" value="InterPro"/>
</dbReference>
<organism evidence="3 4">
    <name type="scientific">Ancylostoma caninum</name>
    <name type="common">Dog hookworm</name>
    <dbReference type="NCBI Taxonomy" id="29170"/>
    <lineage>
        <taxon>Eukaryota</taxon>
        <taxon>Metazoa</taxon>
        <taxon>Ecdysozoa</taxon>
        <taxon>Nematoda</taxon>
        <taxon>Chromadorea</taxon>
        <taxon>Rhabditida</taxon>
        <taxon>Rhabditina</taxon>
        <taxon>Rhabditomorpha</taxon>
        <taxon>Strongyloidea</taxon>
        <taxon>Ancylostomatidae</taxon>
        <taxon>Ancylostomatinae</taxon>
        <taxon>Ancylostoma</taxon>
    </lineage>
</organism>
<keyword evidence="1" id="KW-0378">Hydrolase</keyword>
<proteinExistence type="inferred from homology"/>
<dbReference type="Proteomes" id="UP000252519">
    <property type="component" value="Unassembled WGS sequence"/>
</dbReference>
<evidence type="ECO:0000256" key="1">
    <source>
        <dbReference type="RuleBase" id="RU363044"/>
    </source>
</evidence>
<accession>A0A368GIV6</accession>
<evidence type="ECO:0000259" key="2">
    <source>
        <dbReference type="Pfam" id="PF05970"/>
    </source>
</evidence>
<evidence type="ECO:0000313" key="3">
    <source>
        <dbReference type="EMBL" id="RCN44294.1"/>
    </source>
</evidence>
<keyword evidence="1" id="KW-0227">DNA damage</keyword>
<name>A0A368GIV6_ANCCA</name>